<dbReference type="PANTHER" id="PTHR37610:SF55">
    <property type="entry name" value="RETROTRANSPOSON COPIA-LIKE N-TERMINAL DOMAIN-CONTAINING PROTEIN"/>
    <property type="match status" value="1"/>
</dbReference>
<dbReference type="InterPro" id="IPR029472">
    <property type="entry name" value="Copia-like_N"/>
</dbReference>
<name>A0A371ECF9_MUCPR</name>
<dbReference type="Pfam" id="PF14244">
    <property type="entry name" value="Retrotran_gag_3"/>
    <property type="match status" value="1"/>
</dbReference>
<protein>
    <recommendedName>
        <fullName evidence="1">Retrotransposon Copia-like N-terminal domain-containing protein</fullName>
    </recommendedName>
</protein>
<feature type="non-terminal residue" evidence="2">
    <location>
        <position position="1"/>
    </location>
</feature>
<dbReference type="Proteomes" id="UP000257109">
    <property type="component" value="Unassembled WGS sequence"/>
</dbReference>
<dbReference type="OrthoDB" id="1408296at2759"/>
<reference evidence="2" key="1">
    <citation type="submission" date="2018-05" db="EMBL/GenBank/DDBJ databases">
        <title>Draft genome of Mucuna pruriens seed.</title>
        <authorList>
            <person name="Nnadi N.E."/>
            <person name="Vos R."/>
            <person name="Hasami M.H."/>
            <person name="Devisetty U.K."/>
            <person name="Aguiy J.C."/>
        </authorList>
    </citation>
    <scope>NUCLEOTIDE SEQUENCE [LARGE SCALE GENOMIC DNA]</scope>
    <source>
        <strain evidence="2">JCA_2017</strain>
    </source>
</reference>
<evidence type="ECO:0000313" key="2">
    <source>
        <dbReference type="EMBL" id="RDX63718.1"/>
    </source>
</evidence>
<dbReference type="EMBL" id="QJKJ01014745">
    <property type="protein sequence ID" value="RDX63718.1"/>
    <property type="molecule type" value="Genomic_DNA"/>
</dbReference>
<comment type="caution">
    <text evidence="2">The sequence shown here is derived from an EMBL/GenBank/DDBJ whole genome shotgun (WGS) entry which is preliminary data.</text>
</comment>
<evidence type="ECO:0000313" key="3">
    <source>
        <dbReference type="Proteomes" id="UP000257109"/>
    </source>
</evidence>
<dbReference type="AlphaFoldDB" id="A0A371ECF9"/>
<feature type="domain" description="Retrotransposon Copia-like N-terminal" evidence="1">
    <location>
        <begin position="17"/>
        <end position="64"/>
    </location>
</feature>
<keyword evidence="3" id="KW-1185">Reference proteome</keyword>
<sequence>MTNVNHIADFTNPFFIHPNENPGSILVPSLLNGENYHQWLRAMKMSLKLKNKLQFVDGTLSKPTSDDPNYMAWNRCNTLVLSWIINSLDPTIAQSVLWTESALEVWNDLRDKYYQGDVFRICELQEEIYSLKQGDLSIAQYFTHMKALWQELRNLRPIPSCTCQVSCNCELGPTIKLHIEDDYVITFLKGLNDKYFVARSQIMLMEPLPNINKRPFHLLIFLSRIT</sequence>
<organism evidence="2 3">
    <name type="scientific">Mucuna pruriens</name>
    <name type="common">Velvet bean</name>
    <name type="synonym">Dolichos pruriens</name>
    <dbReference type="NCBI Taxonomy" id="157652"/>
    <lineage>
        <taxon>Eukaryota</taxon>
        <taxon>Viridiplantae</taxon>
        <taxon>Streptophyta</taxon>
        <taxon>Embryophyta</taxon>
        <taxon>Tracheophyta</taxon>
        <taxon>Spermatophyta</taxon>
        <taxon>Magnoliopsida</taxon>
        <taxon>eudicotyledons</taxon>
        <taxon>Gunneridae</taxon>
        <taxon>Pentapetalae</taxon>
        <taxon>rosids</taxon>
        <taxon>fabids</taxon>
        <taxon>Fabales</taxon>
        <taxon>Fabaceae</taxon>
        <taxon>Papilionoideae</taxon>
        <taxon>50 kb inversion clade</taxon>
        <taxon>NPAAA clade</taxon>
        <taxon>indigoferoid/millettioid clade</taxon>
        <taxon>Phaseoleae</taxon>
        <taxon>Mucuna</taxon>
    </lineage>
</organism>
<proteinExistence type="predicted"/>
<dbReference type="PANTHER" id="PTHR37610">
    <property type="entry name" value="CCHC-TYPE DOMAIN-CONTAINING PROTEIN"/>
    <property type="match status" value="1"/>
</dbReference>
<gene>
    <name evidence="2" type="ORF">CR513_57818</name>
</gene>
<evidence type="ECO:0000259" key="1">
    <source>
        <dbReference type="Pfam" id="PF14244"/>
    </source>
</evidence>
<accession>A0A371ECF9</accession>